<evidence type="ECO:0000313" key="2">
    <source>
        <dbReference type="EMBL" id="PNJ36582.1"/>
    </source>
</evidence>
<feature type="compositionally biased region" description="Low complexity" evidence="1">
    <location>
        <begin position="34"/>
        <end position="46"/>
    </location>
</feature>
<sequence length="100" mass="10915">MEPELEHALRRTPSWSSLGGSEHQEMSFLEQENSSSWPSPAVTSSSERIRGKRRAKASRWTRQKAVEEGEPPGPQSTPAAESTGLEATFPKATPLAQADP</sequence>
<proteinExistence type="predicted"/>
<protein>
    <submittedName>
        <fullName evidence="2">PRKAG3 isoform 6</fullName>
    </submittedName>
</protein>
<dbReference type="EMBL" id="NDHI03003483">
    <property type="protein sequence ID" value="PNJ36582.1"/>
    <property type="molecule type" value="Genomic_DNA"/>
</dbReference>
<reference evidence="2" key="1">
    <citation type="submission" date="2017-12" db="EMBL/GenBank/DDBJ databases">
        <title>High-resolution comparative analysis of great ape genomes.</title>
        <authorList>
            <person name="Pollen A."/>
            <person name="Hastie A."/>
            <person name="Hormozdiari F."/>
            <person name="Dougherty M."/>
            <person name="Liu R."/>
            <person name="Chaisson M."/>
            <person name="Hoppe E."/>
            <person name="Hill C."/>
            <person name="Pang A."/>
            <person name="Hillier L."/>
            <person name="Baker C."/>
            <person name="Armstrong J."/>
            <person name="Shendure J."/>
            <person name="Paten B."/>
            <person name="Wilson R."/>
            <person name="Chao H."/>
            <person name="Schneider V."/>
            <person name="Ventura M."/>
            <person name="Kronenberg Z."/>
            <person name="Murali S."/>
            <person name="Gordon D."/>
            <person name="Cantsilieris S."/>
            <person name="Munson K."/>
            <person name="Nelson B."/>
            <person name="Raja A."/>
            <person name="Underwood J."/>
            <person name="Diekhans M."/>
            <person name="Fiddes I."/>
            <person name="Haussler D."/>
            <person name="Eichler E."/>
        </authorList>
    </citation>
    <scope>NUCLEOTIDE SEQUENCE [LARGE SCALE GENOMIC DNA]</scope>
    <source>
        <strain evidence="2">Susie</strain>
    </source>
</reference>
<evidence type="ECO:0000256" key="1">
    <source>
        <dbReference type="SAM" id="MobiDB-lite"/>
    </source>
</evidence>
<comment type="caution">
    <text evidence="2">The sequence shown here is derived from an EMBL/GenBank/DDBJ whole genome shotgun (WGS) entry which is preliminary data.</text>
</comment>
<feature type="compositionally biased region" description="Basic residues" evidence="1">
    <location>
        <begin position="50"/>
        <end position="62"/>
    </location>
</feature>
<feature type="non-terminal residue" evidence="2">
    <location>
        <position position="100"/>
    </location>
</feature>
<dbReference type="AlphaFoldDB" id="A0A2J8TU92"/>
<feature type="region of interest" description="Disordered" evidence="1">
    <location>
        <begin position="1"/>
        <end position="100"/>
    </location>
</feature>
<gene>
    <name evidence="2" type="ORF">CR201_G0032339</name>
</gene>
<name>A0A2J8TU92_PONAB</name>
<organism evidence="2">
    <name type="scientific">Pongo abelii</name>
    <name type="common">Sumatran orangutan</name>
    <name type="synonym">Pongo pygmaeus abelii</name>
    <dbReference type="NCBI Taxonomy" id="9601"/>
    <lineage>
        <taxon>Eukaryota</taxon>
        <taxon>Metazoa</taxon>
        <taxon>Chordata</taxon>
        <taxon>Craniata</taxon>
        <taxon>Vertebrata</taxon>
        <taxon>Euteleostomi</taxon>
        <taxon>Mammalia</taxon>
        <taxon>Eutheria</taxon>
        <taxon>Euarchontoglires</taxon>
        <taxon>Primates</taxon>
        <taxon>Haplorrhini</taxon>
        <taxon>Catarrhini</taxon>
        <taxon>Hominidae</taxon>
        <taxon>Pongo</taxon>
    </lineage>
</organism>
<accession>A0A2J8TU92</accession>